<gene>
    <name evidence="1" type="ORF">Amon02_001055700</name>
</gene>
<reference evidence="1" key="1">
    <citation type="submission" date="2023-04" db="EMBL/GenBank/DDBJ databases">
        <title>Ambrosiozyma monospora NBRC 10751.</title>
        <authorList>
            <person name="Ichikawa N."/>
            <person name="Sato H."/>
            <person name="Tonouchi N."/>
        </authorList>
    </citation>
    <scope>NUCLEOTIDE SEQUENCE</scope>
    <source>
        <strain evidence="1">NBRC 10751</strain>
    </source>
</reference>
<dbReference type="Proteomes" id="UP001165064">
    <property type="component" value="Unassembled WGS sequence"/>
</dbReference>
<sequence>MTIPKRLKNHISLLITGLQIIDEETLEPVKLQLKYYTLNYNKKNRYRFSKDDYLYGSELFFNIDFAELAGLDVLVARYCGLIFERRKYYYEDLMDVNNKFFFRTGYQGYYPYQRPWPTYVES</sequence>
<accession>A0ACB5U0N9</accession>
<name>A0ACB5U0N9_AMBMO</name>
<evidence type="ECO:0000313" key="1">
    <source>
        <dbReference type="EMBL" id="GME98888.1"/>
    </source>
</evidence>
<proteinExistence type="predicted"/>
<protein>
    <submittedName>
        <fullName evidence="1">Unnamed protein product</fullName>
    </submittedName>
</protein>
<dbReference type="EMBL" id="BSXS01010778">
    <property type="protein sequence ID" value="GME98888.1"/>
    <property type="molecule type" value="Genomic_DNA"/>
</dbReference>
<organism evidence="1 2">
    <name type="scientific">Ambrosiozyma monospora</name>
    <name type="common">Yeast</name>
    <name type="synonym">Endomycopsis monosporus</name>
    <dbReference type="NCBI Taxonomy" id="43982"/>
    <lineage>
        <taxon>Eukaryota</taxon>
        <taxon>Fungi</taxon>
        <taxon>Dikarya</taxon>
        <taxon>Ascomycota</taxon>
        <taxon>Saccharomycotina</taxon>
        <taxon>Pichiomycetes</taxon>
        <taxon>Pichiales</taxon>
        <taxon>Pichiaceae</taxon>
        <taxon>Ambrosiozyma</taxon>
    </lineage>
</organism>
<keyword evidence="2" id="KW-1185">Reference proteome</keyword>
<comment type="caution">
    <text evidence="1">The sequence shown here is derived from an EMBL/GenBank/DDBJ whole genome shotgun (WGS) entry which is preliminary data.</text>
</comment>
<evidence type="ECO:0000313" key="2">
    <source>
        <dbReference type="Proteomes" id="UP001165064"/>
    </source>
</evidence>